<dbReference type="GO" id="GO:0006979">
    <property type="term" value="P:response to oxidative stress"/>
    <property type="evidence" value="ECO:0007669"/>
    <property type="project" value="InterPro"/>
</dbReference>
<dbReference type="Pfam" id="PF08622">
    <property type="entry name" value="Svf1"/>
    <property type="match status" value="1"/>
</dbReference>
<evidence type="ECO:0000313" key="8">
    <source>
        <dbReference type="Proteomes" id="UP000232875"/>
    </source>
</evidence>
<comment type="subcellular location">
    <subcellularLocation>
        <location evidence="1">Cytoplasm</location>
    </subcellularLocation>
</comment>
<evidence type="ECO:0000256" key="4">
    <source>
        <dbReference type="SAM" id="MobiDB-lite"/>
    </source>
</evidence>
<keyword evidence="3" id="KW-0963">Cytoplasm</keyword>
<feature type="compositionally biased region" description="Polar residues" evidence="4">
    <location>
        <begin position="1"/>
        <end position="14"/>
    </location>
</feature>
<reference evidence="7 8" key="1">
    <citation type="submission" date="2017-10" db="EMBL/GenBank/DDBJ databases">
        <title>A novel species of cold-tolerant Malassezia isolated from bats.</title>
        <authorList>
            <person name="Lorch J.M."/>
            <person name="Palmer J.M."/>
            <person name="Vanderwolf K.J."/>
            <person name="Schmidt K.Z."/>
            <person name="Verant M.L."/>
            <person name="Weller T.J."/>
            <person name="Blehert D.S."/>
        </authorList>
    </citation>
    <scope>NUCLEOTIDE SEQUENCE [LARGE SCALE GENOMIC DNA]</scope>
    <source>
        <strain evidence="7 8">NWHC:44797-103</strain>
    </source>
</reference>
<accession>A0A2N1JH30</accession>
<gene>
    <name evidence="7" type="primary">SVF1</name>
    <name evidence="7" type="ORF">MVES_000513</name>
</gene>
<feature type="domain" description="Svf1-like N-terminal" evidence="5">
    <location>
        <begin position="65"/>
        <end position="231"/>
    </location>
</feature>
<dbReference type="InterPro" id="IPR033394">
    <property type="entry name" value="Svf1-like_C"/>
</dbReference>
<dbReference type="AlphaFoldDB" id="A0A2N1JH30"/>
<dbReference type="Proteomes" id="UP000232875">
    <property type="component" value="Unassembled WGS sequence"/>
</dbReference>
<feature type="domain" description="Svf1-like C-terminal" evidence="6">
    <location>
        <begin position="233"/>
        <end position="442"/>
    </location>
</feature>
<dbReference type="InterPro" id="IPR013931">
    <property type="entry name" value="Svf1-like_N"/>
</dbReference>
<evidence type="ECO:0000256" key="3">
    <source>
        <dbReference type="ARBA" id="ARBA00022490"/>
    </source>
</evidence>
<dbReference type="STRING" id="2020962.A0A2N1JH30"/>
<dbReference type="InterPro" id="IPR051385">
    <property type="entry name" value="Ceramide-binding_SVF1"/>
</dbReference>
<feature type="region of interest" description="Disordered" evidence="4">
    <location>
        <begin position="1"/>
        <end position="29"/>
    </location>
</feature>
<comment type="similarity">
    <text evidence="2">Belongs to the SVF1 family.</text>
</comment>
<dbReference type="Pfam" id="PF17187">
    <property type="entry name" value="Svf1_C"/>
    <property type="match status" value="1"/>
</dbReference>
<name>A0A2N1JH30_9BASI</name>
<protein>
    <submittedName>
        <fullName evidence="7">Svf1p</fullName>
    </submittedName>
</protein>
<dbReference type="EMBL" id="KZ454987">
    <property type="protein sequence ID" value="PKI85852.1"/>
    <property type="molecule type" value="Genomic_DNA"/>
</dbReference>
<dbReference type="OrthoDB" id="2590239at2759"/>
<sequence>MSGWGSCSGSSQPEAENAKADAPLPDTSGSGTNFFPVTDAFPQSSINGPLTKTDLNWTCPSGLTTETQTWYTVTADGSFIMSQIIYSPVGLWNPQVQMTFKYFNPTTGKKVWKSKNVDGFTTLDDKRSSKSSAFTITIKDGADGTQEYAIQANLDSDVQLLYTMKRPTSAPGWKLGDGKCGGFSYFGPSMENQHGYVVHRFWPYAKTDGLIVIDGQAIEATGQGMFVQAIQGMRPNLVAARWNFCTFQSTEHDGLSALLMEFTTTRDYGIAKKGSNGAMQVREPQVVTSGSVVYRGELIAVVGATRDLNASEDAPSRHSNTRIQHLNCARDEFTGYDAPQSIQYNWDGPSVSGDHAPVQAEIKLDLGKPAAMNGLIDKVDVLAEIPYFIKKFVNYVAGTKPYIYQTLNHATLRLTLPGSVAKDGETTVTAKGTLFEEHTFISQ</sequence>
<dbReference type="PANTHER" id="PTHR47107:SF1">
    <property type="entry name" value="CERAMIDE-BINDING PROTEIN SVF1-RELATED"/>
    <property type="match status" value="1"/>
</dbReference>
<evidence type="ECO:0000259" key="5">
    <source>
        <dbReference type="Pfam" id="PF08622"/>
    </source>
</evidence>
<proteinExistence type="inferred from homology"/>
<dbReference type="PANTHER" id="PTHR47107">
    <property type="entry name" value="SVF1-LIKE PROTEIN YDR222W-RELATED"/>
    <property type="match status" value="1"/>
</dbReference>
<dbReference type="GO" id="GO:0005737">
    <property type="term" value="C:cytoplasm"/>
    <property type="evidence" value="ECO:0007669"/>
    <property type="project" value="UniProtKB-SubCell"/>
</dbReference>
<dbReference type="SUPFAM" id="SSF159245">
    <property type="entry name" value="AttH-like"/>
    <property type="match status" value="1"/>
</dbReference>
<organism evidence="7 8">
    <name type="scientific">Malassezia vespertilionis</name>
    <dbReference type="NCBI Taxonomy" id="2020962"/>
    <lineage>
        <taxon>Eukaryota</taxon>
        <taxon>Fungi</taxon>
        <taxon>Dikarya</taxon>
        <taxon>Basidiomycota</taxon>
        <taxon>Ustilaginomycotina</taxon>
        <taxon>Malasseziomycetes</taxon>
        <taxon>Malasseziales</taxon>
        <taxon>Malasseziaceae</taxon>
        <taxon>Malassezia</taxon>
    </lineage>
</organism>
<evidence type="ECO:0000259" key="6">
    <source>
        <dbReference type="Pfam" id="PF17187"/>
    </source>
</evidence>
<evidence type="ECO:0000313" key="7">
    <source>
        <dbReference type="EMBL" id="PKI85852.1"/>
    </source>
</evidence>
<evidence type="ECO:0000256" key="2">
    <source>
        <dbReference type="ARBA" id="ARBA00009069"/>
    </source>
</evidence>
<evidence type="ECO:0000256" key="1">
    <source>
        <dbReference type="ARBA" id="ARBA00004496"/>
    </source>
</evidence>
<keyword evidence="8" id="KW-1185">Reference proteome</keyword>